<sequence>MYNSGKGKMVAVAELVKIRNKERNAMLSALKRKKGKGKSGPNILDEFQQEGQNQGDLKKALKLLEGGGKGGKGESKYREVTWKLDERGAMGENLVGVCLLQGTAIHNQLAIKLIEAYPKLVNDIFISEDYYGTSFFLFWV</sequence>
<organism evidence="5">
    <name type="scientific">Gongylonema pulchrum</name>
    <dbReference type="NCBI Taxonomy" id="637853"/>
    <lineage>
        <taxon>Eukaryota</taxon>
        <taxon>Metazoa</taxon>
        <taxon>Ecdysozoa</taxon>
        <taxon>Nematoda</taxon>
        <taxon>Chromadorea</taxon>
        <taxon>Rhabditida</taxon>
        <taxon>Spirurina</taxon>
        <taxon>Spiruromorpha</taxon>
        <taxon>Spiruroidea</taxon>
        <taxon>Gongylonematidae</taxon>
        <taxon>Gongylonema</taxon>
    </lineage>
</organism>
<dbReference type="Proteomes" id="UP000271098">
    <property type="component" value="Unassembled WGS sequence"/>
</dbReference>
<dbReference type="PANTHER" id="PTHR10582">
    <property type="entry name" value="TRANSIENT RECEPTOR POTENTIAL ION CHANNEL PROTEIN"/>
    <property type="match status" value="1"/>
</dbReference>
<dbReference type="GO" id="GO:0005262">
    <property type="term" value="F:calcium channel activity"/>
    <property type="evidence" value="ECO:0007669"/>
    <property type="project" value="TreeGrafter"/>
</dbReference>
<accession>A0A183DDG9</accession>
<proteinExistence type="predicted"/>
<evidence type="ECO:0000313" key="5">
    <source>
        <dbReference type="WBParaSite" id="GPUH_0000676901-mRNA-1"/>
    </source>
</evidence>
<dbReference type="WBParaSite" id="GPUH_0000676901-mRNA-1">
    <property type="protein sequence ID" value="GPUH_0000676901-mRNA-1"/>
    <property type="gene ID" value="GPUH_0000676901"/>
</dbReference>
<evidence type="ECO:0000313" key="4">
    <source>
        <dbReference type="Proteomes" id="UP000271098"/>
    </source>
</evidence>
<dbReference type="AlphaFoldDB" id="A0A183DDG9"/>
<feature type="region of interest" description="Disordered" evidence="2">
    <location>
        <begin position="31"/>
        <end position="53"/>
    </location>
</feature>
<keyword evidence="4" id="KW-1185">Reference proteome</keyword>
<evidence type="ECO:0000256" key="1">
    <source>
        <dbReference type="ARBA" id="ARBA00022737"/>
    </source>
</evidence>
<name>A0A183DDG9_9BILA</name>
<dbReference type="OrthoDB" id="533508at2759"/>
<dbReference type="InterPro" id="IPR024862">
    <property type="entry name" value="TRPV"/>
</dbReference>
<protein>
    <submittedName>
        <fullName evidence="5">Brix domain-containing protein</fullName>
    </submittedName>
</protein>
<evidence type="ECO:0000256" key="2">
    <source>
        <dbReference type="SAM" id="MobiDB-lite"/>
    </source>
</evidence>
<reference evidence="5" key="1">
    <citation type="submission" date="2016-06" db="UniProtKB">
        <authorList>
            <consortium name="WormBaseParasite"/>
        </authorList>
    </citation>
    <scope>IDENTIFICATION</scope>
</reference>
<evidence type="ECO:0000313" key="3">
    <source>
        <dbReference type="EMBL" id="VDK55991.1"/>
    </source>
</evidence>
<reference evidence="3 4" key="2">
    <citation type="submission" date="2018-11" db="EMBL/GenBank/DDBJ databases">
        <authorList>
            <consortium name="Pathogen Informatics"/>
        </authorList>
    </citation>
    <scope>NUCLEOTIDE SEQUENCE [LARGE SCALE GENOMIC DNA]</scope>
</reference>
<dbReference type="GO" id="GO:0098703">
    <property type="term" value="P:calcium ion import across plasma membrane"/>
    <property type="evidence" value="ECO:0007669"/>
    <property type="project" value="TreeGrafter"/>
</dbReference>
<dbReference type="EMBL" id="UYRT01016431">
    <property type="protein sequence ID" value="VDK55991.1"/>
    <property type="molecule type" value="Genomic_DNA"/>
</dbReference>
<keyword evidence="1" id="KW-0677">Repeat</keyword>
<dbReference type="PANTHER" id="PTHR10582:SF30">
    <property type="entry name" value="ION TRANSPORT DOMAIN-CONTAINING PROTEIN"/>
    <property type="match status" value="1"/>
</dbReference>
<dbReference type="GO" id="GO:0005886">
    <property type="term" value="C:plasma membrane"/>
    <property type="evidence" value="ECO:0007669"/>
    <property type="project" value="TreeGrafter"/>
</dbReference>
<gene>
    <name evidence="3" type="ORF">GPUH_LOCUS6757</name>
</gene>